<keyword evidence="4" id="KW-0813">Transport</keyword>
<protein>
    <submittedName>
        <fullName evidence="17">Cation/H(+) antiporter 15-like</fullName>
    </submittedName>
</protein>
<comment type="function">
    <text evidence="1">May function as sodium-coupled metabolite transporter across the chloroplast envelope.</text>
</comment>
<dbReference type="InterPro" id="IPR006153">
    <property type="entry name" value="Cation/H_exchanger_TM"/>
</dbReference>
<keyword evidence="9" id="KW-0406">Ion transport</keyword>
<dbReference type="GO" id="GO:0015297">
    <property type="term" value="F:antiporter activity"/>
    <property type="evidence" value="ECO:0007669"/>
    <property type="project" value="InterPro"/>
</dbReference>
<evidence type="ECO:0000313" key="16">
    <source>
        <dbReference type="Proteomes" id="UP001515500"/>
    </source>
</evidence>
<feature type="transmembrane region" description="Helical" evidence="12">
    <location>
        <begin position="237"/>
        <end position="255"/>
    </location>
</feature>
<evidence type="ECO:0000256" key="3">
    <source>
        <dbReference type="ARBA" id="ARBA00004141"/>
    </source>
</evidence>
<comment type="similarity">
    <text evidence="11">Belongs to the monovalent cation:proton antiporter 2 (CPA2) transporter (TC 2.A.37) family. CHX (TC 2.A.37.4) subfamily.</text>
</comment>
<name>A0AB40AFW5_DIOCR</name>
<feature type="transmembrane region" description="Helical" evidence="12">
    <location>
        <begin position="144"/>
        <end position="166"/>
    </location>
</feature>
<dbReference type="GO" id="GO:1902600">
    <property type="term" value="P:proton transmembrane transport"/>
    <property type="evidence" value="ECO:0007669"/>
    <property type="project" value="InterPro"/>
</dbReference>
<evidence type="ECO:0000313" key="17">
    <source>
        <dbReference type="RefSeq" id="XP_039113711.1"/>
    </source>
</evidence>
<evidence type="ECO:0000259" key="14">
    <source>
        <dbReference type="Pfam" id="PF23256"/>
    </source>
</evidence>
<keyword evidence="7" id="KW-0630">Potassium</keyword>
<feature type="transmembrane region" description="Helical" evidence="12">
    <location>
        <begin position="45"/>
        <end position="69"/>
    </location>
</feature>
<feature type="transmembrane region" description="Helical" evidence="12">
    <location>
        <begin position="81"/>
        <end position="99"/>
    </location>
</feature>
<dbReference type="PANTHER" id="PTHR32468:SF30">
    <property type="entry name" value="OS12G0109150 PROTEIN"/>
    <property type="match status" value="1"/>
</dbReference>
<dbReference type="GO" id="GO:0006813">
    <property type="term" value="P:potassium ion transport"/>
    <property type="evidence" value="ECO:0007669"/>
    <property type="project" value="UniProtKB-KW"/>
</dbReference>
<evidence type="ECO:0000256" key="9">
    <source>
        <dbReference type="ARBA" id="ARBA00023065"/>
    </source>
</evidence>
<dbReference type="InterPro" id="IPR038770">
    <property type="entry name" value="Na+/solute_symporter_sf"/>
</dbReference>
<dbReference type="Pfam" id="PF23259">
    <property type="entry name" value="CHX17_C"/>
    <property type="match status" value="1"/>
</dbReference>
<sequence>MKTRMLLFPPKGTFVLDTMSLLCLNLFLFNISVKTDLNMLRKPSMMSIGVGICASLPPLLLCGLLYLGIKEALPSDTKLDSLLLLIACRFSLTSFPVIADILDEFGFLNTELGRVATTTSLVSEALAWLLNSFIFASQLVPDQFLIKTIMSVVSFGIYLLIVLFILRPTILRIIKKTPVGNLIDEGYFVGVILLALTSAMLTEFSGYPAPFGPIILGLCLPGGMPLGVSLSEKLDAFVSGVFMPIYLVLAGYRTILTRIDNVQTSLYIGLMIFVAVLGKFIGTVLVTLYFRFPLRDAIVMGLMMNLKGIIEVNFFNGWGDTLMANGQEFSVLMASTTVITAISTPLIKYLYKPSVRYVTSKRRTMEHARPNTELKILTAVHNEENVPPIIELLEAYYPTSDSPLIIYVLHVMELAGRTTAVLAPHKRSKKSSNTTVSDRIVNAFRYYENKNEGSASVLPFIALAPTHTMHNDVCSLSLEKKIRLIILPFHKQCEGPLTTMSNQGFQAMNQNVLTYAPCSVAILIDRRHSGGATCTLTNDLLNHVAVFFLGGGDDREALSIGMRIARNSNISLTIIRFISRGDFRELEDEEWKLDNKMMDELRTQQNENVTYKEEVVQDSEETVAIIRLIGNKFDLVIVGRRMGLESSLTNGMSVWSECEELGILGDLLSSEDFGLKASILVVQQQVRAEDQTSGGGGGGGVVGVVDVNNASKAKQRTITNILSLNVGMTTKQEEGRDVLIHRGVTSP</sequence>
<evidence type="ECO:0000256" key="6">
    <source>
        <dbReference type="ARBA" id="ARBA00022692"/>
    </source>
</evidence>
<feature type="transmembrane region" description="Helical" evidence="12">
    <location>
        <begin position="12"/>
        <end position="33"/>
    </location>
</feature>
<evidence type="ECO:0000256" key="4">
    <source>
        <dbReference type="ARBA" id="ARBA00022448"/>
    </source>
</evidence>
<evidence type="ECO:0000256" key="11">
    <source>
        <dbReference type="ARBA" id="ARBA00038341"/>
    </source>
</evidence>
<organism evidence="16 17">
    <name type="scientific">Dioscorea cayennensis subsp. rotundata</name>
    <name type="common">White Guinea yam</name>
    <name type="synonym">Dioscorea rotundata</name>
    <dbReference type="NCBI Taxonomy" id="55577"/>
    <lineage>
        <taxon>Eukaryota</taxon>
        <taxon>Viridiplantae</taxon>
        <taxon>Streptophyta</taxon>
        <taxon>Embryophyta</taxon>
        <taxon>Tracheophyta</taxon>
        <taxon>Spermatophyta</taxon>
        <taxon>Magnoliopsida</taxon>
        <taxon>Liliopsida</taxon>
        <taxon>Dioscoreales</taxon>
        <taxon>Dioscoreaceae</taxon>
        <taxon>Dioscorea</taxon>
    </lineage>
</organism>
<feature type="transmembrane region" description="Helical" evidence="12">
    <location>
        <begin position="267"/>
        <end position="290"/>
    </location>
</feature>
<proteinExistence type="inferred from homology"/>
<evidence type="ECO:0000256" key="10">
    <source>
        <dbReference type="ARBA" id="ARBA00023136"/>
    </source>
</evidence>
<evidence type="ECO:0000256" key="5">
    <source>
        <dbReference type="ARBA" id="ARBA00022538"/>
    </source>
</evidence>
<feature type="domain" description="Cation/H(+) antiporter central" evidence="14">
    <location>
        <begin position="404"/>
        <end position="534"/>
    </location>
</feature>
<keyword evidence="16" id="KW-1185">Reference proteome</keyword>
<dbReference type="GeneID" id="120249268"/>
<dbReference type="Gene3D" id="1.20.1530.20">
    <property type="match status" value="1"/>
</dbReference>
<dbReference type="AlphaFoldDB" id="A0AB40AFW5"/>
<keyword evidence="5" id="KW-0633">Potassium transport</keyword>
<accession>A0AB40AFW5</accession>
<dbReference type="InterPro" id="IPR057291">
    <property type="entry name" value="CHX17_2nd"/>
</dbReference>
<feature type="domain" description="Cation/H(+) antiporter C-terminal" evidence="15">
    <location>
        <begin position="544"/>
        <end position="685"/>
    </location>
</feature>
<gene>
    <name evidence="17" type="primary">LOC120249268</name>
</gene>
<dbReference type="InterPro" id="IPR050794">
    <property type="entry name" value="CPA2_transporter"/>
</dbReference>
<dbReference type="Proteomes" id="UP001515500">
    <property type="component" value="Chromosome 19"/>
</dbReference>
<keyword evidence="8 12" id="KW-1133">Transmembrane helix</keyword>
<evidence type="ECO:0000259" key="13">
    <source>
        <dbReference type="Pfam" id="PF00999"/>
    </source>
</evidence>
<keyword evidence="6 12" id="KW-0812">Transmembrane</keyword>
<evidence type="ECO:0000256" key="1">
    <source>
        <dbReference type="ARBA" id="ARBA00003198"/>
    </source>
</evidence>
<evidence type="ECO:0000256" key="2">
    <source>
        <dbReference type="ARBA" id="ARBA00004119"/>
    </source>
</evidence>
<comment type="subcellular location">
    <subcellularLocation>
        <location evidence="3">Membrane</location>
        <topology evidence="3">Multi-pass membrane protein</topology>
    </subcellularLocation>
    <subcellularLocation>
        <location evidence="2">Plastid</location>
        <location evidence="2">Chloroplast envelope</location>
    </subcellularLocation>
</comment>
<dbReference type="GO" id="GO:0009941">
    <property type="term" value="C:chloroplast envelope"/>
    <property type="evidence" value="ECO:0007669"/>
    <property type="project" value="UniProtKB-SubCell"/>
</dbReference>
<dbReference type="RefSeq" id="XP_039113711.1">
    <property type="nucleotide sequence ID" value="XM_039257777.1"/>
</dbReference>
<evidence type="ECO:0000256" key="8">
    <source>
        <dbReference type="ARBA" id="ARBA00022989"/>
    </source>
</evidence>
<reference evidence="17" key="1">
    <citation type="submission" date="2025-08" db="UniProtKB">
        <authorList>
            <consortium name="RefSeq"/>
        </authorList>
    </citation>
    <scope>IDENTIFICATION</scope>
</reference>
<dbReference type="GO" id="GO:0006885">
    <property type="term" value="P:regulation of pH"/>
    <property type="evidence" value="ECO:0007669"/>
    <property type="project" value="TreeGrafter"/>
</dbReference>
<dbReference type="GO" id="GO:0016020">
    <property type="term" value="C:membrane"/>
    <property type="evidence" value="ECO:0007669"/>
    <property type="project" value="UniProtKB-SubCell"/>
</dbReference>
<evidence type="ECO:0000256" key="7">
    <source>
        <dbReference type="ARBA" id="ARBA00022958"/>
    </source>
</evidence>
<keyword evidence="10 12" id="KW-0472">Membrane</keyword>
<dbReference type="InterPro" id="IPR057290">
    <property type="entry name" value="CHX17_C"/>
</dbReference>
<evidence type="ECO:0000259" key="15">
    <source>
        <dbReference type="Pfam" id="PF23259"/>
    </source>
</evidence>
<feature type="domain" description="Cation/H+ exchanger transmembrane" evidence="13">
    <location>
        <begin position="13"/>
        <end position="345"/>
    </location>
</feature>
<dbReference type="PANTHER" id="PTHR32468">
    <property type="entry name" value="CATION/H + ANTIPORTER"/>
    <property type="match status" value="1"/>
</dbReference>
<dbReference type="Pfam" id="PF00999">
    <property type="entry name" value="Na_H_Exchanger"/>
    <property type="match status" value="1"/>
</dbReference>
<dbReference type="Pfam" id="PF23256">
    <property type="entry name" value="CHX17_2nd"/>
    <property type="match status" value="1"/>
</dbReference>
<feature type="transmembrane region" description="Helical" evidence="12">
    <location>
        <begin position="187"/>
        <end position="205"/>
    </location>
</feature>
<dbReference type="GO" id="GO:0012505">
    <property type="term" value="C:endomembrane system"/>
    <property type="evidence" value="ECO:0007669"/>
    <property type="project" value="TreeGrafter"/>
</dbReference>
<evidence type="ECO:0000256" key="12">
    <source>
        <dbReference type="SAM" id="Phobius"/>
    </source>
</evidence>